<gene>
    <name evidence="9" type="ORF">RRG08_002574</name>
</gene>
<dbReference type="InterPro" id="IPR043128">
    <property type="entry name" value="Rev_trsase/Diguanyl_cyclase"/>
</dbReference>
<comment type="caution">
    <text evidence="9">The sequence shown here is derived from an EMBL/GenBank/DDBJ whole genome shotgun (WGS) entry which is preliminary data.</text>
</comment>
<sequence length="376" mass="42681">MCNGLVGKFNGTLKKMLKRLCNEKPKQWYRNINALLLAYREDYEADKGHDQDNLTGDEQGSEDLPEIGTWGQKEDAADVKFGEALTYDQNRELQMMVQRFSEIFSDCPGDTNLTEHRIDLTSDVPVRQTPYHVPFALKSSLKKELQQMENLGIIRKSDSPYASPVVVVKKDGSNCICIDFRCLNKITVIDPQPVPSPAESFLGMSEDKYFSKLDLTKGYHQIRVRPSDVHKTAFVTMGQHYEFLRMPFGMINSGMTMTRAVRLLEEMNNVVDYINDLQVHTKTWEEHLQVLEELFKRLKAANLVARPTKCELGATQVDFLGHRLGRGTVGLQDCNVEKVKDAPRPTTKKEIRSFLGLVGYQPFIPNFAAIAAPCQI</sequence>
<evidence type="ECO:0000256" key="2">
    <source>
        <dbReference type="ARBA" id="ARBA00022679"/>
    </source>
</evidence>
<dbReference type="SUPFAM" id="SSF56672">
    <property type="entry name" value="DNA/RNA polymerases"/>
    <property type="match status" value="1"/>
</dbReference>
<organism evidence="9 10">
    <name type="scientific">Elysia crispata</name>
    <name type="common">lettuce slug</name>
    <dbReference type="NCBI Taxonomy" id="231223"/>
    <lineage>
        <taxon>Eukaryota</taxon>
        <taxon>Metazoa</taxon>
        <taxon>Spiralia</taxon>
        <taxon>Lophotrochozoa</taxon>
        <taxon>Mollusca</taxon>
        <taxon>Gastropoda</taxon>
        <taxon>Heterobranchia</taxon>
        <taxon>Euthyneura</taxon>
        <taxon>Panpulmonata</taxon>
        <taxon>Sacoglossa</taxon>
        <taxon>Placobranchoidea</taxon>
        <taxon>Plakobranchidae</taxon>
        <taxon>Elysia</taxon>
    </lineage>
</organism>
<evidence type="ECO:0000256" key="7">
    <source>
        <dbReference type="ARBA" id="ARBA00022918"/>
    </source>
</evidence>
<keyword evidence="2" id="KW-0808">Transferase</keyword>
<dbReference type="PANTHER" id="PTHR37984">
    <property type="entry name" value="PROTEIN CBG26694"/>
    <property type="match status" value="1"/>
</dbReference>
<dbReference type="GO" id="GO:0004519">
    <property type="term" value="F:endonuclease activity"/>
    <property type="evidence" value="ECO:0007669"/>
    <property type="project" value="UniProtKB-KW"/>
</dbReference>
<proteinExistence type="predicted"/>
<accession>A0AAE1CSP3</accession>
<feature type="domain" description="Reverse transcriptase" evidence="8">
    <location>
        <begin position="175"/>
        <end position="324"/>
    </location>
</feature>
<evidence type="ECO:0000256" key="4">
    <source>
        <dbReference type="ARBA" id="ARBA00022722"/>
    </source>
</evidence>
<keyword evidence="10" id="KW-1185">Reference proteome</keyword>
<keyword evidence="1" id="KW-0645">Protease</keyword>
<dbReference type="Gene3D" id="3.10.10.10">
    <property type="entry name" value="HIV Type 1 Reverse Transcriptase, subunit A, domain 1"/>
    <property type="match status" value="1"/>
</dbReference>
<name>A0AAE1CSP3_9GAST</name>
<keyword evidence="5" id="KW-0255">Endonuclease</keyword>
<evidence type="ECO:0000256" key="5">
    <source>
        <dbReference type="ARBA" id="ARBA00022759"/>
    </source>
</evidence>
<evidence type="ECO:0000256" key="1">
    <source>
        <dbReference type="ARBA" id="ARBA00022670"/>
    </source>
</evidence>
<dbReference type="PANTHER" id="PTHR37984:SF5">
    <property type="entry name" value="PROTEIN NYNRIN-LIKE"/>
    <property type="match status" value="1"/>
</dbReference>
<dbReference type="GO" id="GO:0008233">
    <property type="term" value="F:peptidase activity"/>
    <property type="evidence" value="ECO:0007669"/>
    <property type="project" value="UniProtKB-KW"/>
</dbReference>
<dbReference type="Proteomes" id="UP001283361">
    <property type="component" value="Unassembled WGS sequence"/>
</dbReference>
<keyword evidence="4" id="KW-0540">Nuclease</keyword>
<evidence type="ECO:0000259" key="8">
    <source>
        <dbReference type="Pfam" id="PF00078"/>
    </source>
</evidence>
<dbReference type="CDD" id="cd01647">
    <property type="entry name" value="RT_LTR"/>
    <property type="match status" value="1"/>
</dbReference>
<evidence type="ECO:0000256" key="3">
    <source>
        <dbReference type="ARBA" id="ARBA00022695"/>
    </source>
</evidence>
<evidence type="ECO:0000256" key="6">
    <source>
        <dbReference type="ARBA" id="ARBA00022801"/>
    </source>
</evidence>
<dbReference type="Pfam" id="PF00078">
    <property type="entry name" value="RVT_1"/>
    <property type="match status" value="1"/>
</dbReference>
<dbReference type="InterPro" id="IPR050951">
    <property type="entry name" value="Retrovirus_Pol_polyprotein"/>
</dbReference>
<dbReference type="InterPro" id="IPR000477">
    <property type="entry name" value="RT_dom"/>
</dbReference>
<evidence type="ECO:0000313" key="9">
    <source>
        <dbReference type="EMBL" id="KAK3732965.1"/>
    </source>
</evidence>
<keyword evidence="7" id="KW-0695">RNA-directed DNA polymerase</keyword>
<reference evidence="9" key="1">
    <citation type="journal article" date="2023" name="G3 (Bethesda)">
        <title>A reference genome for the long-term kleptoplast-retaining sea slug Elysia crispata morphotype clarki.</title>
        <authorList>
            <person name="Eastman K.E."/>
            <person name="Pendleton A.L."/>
            <person name="Shaikh M.A."/>
            <person name="Suttiyut T."/>
            <person name="Ogas R."/>
            <person name="Tomko P."/>
            <person name="Gavelis G."/>
            <person name="Widhalm J.R."/>
            <person name="Wisecaver J.H."/>
        </authorList>
    </citation>
    <scope>NUCLEOTIDE SEQUENCE</scope>
    <source>
        <strain evidence="9">ECLA1</strain>
    </source>
</reference>
<evidence type="ECO:0000313" key="10">
    <source>
        <dbReference type="Proteomes" id="UP001283361"/>
    </source>
</evidence>
<dbReference type="InterPro" id="IPR043502">
    <property type="entry name" value="DNA/RNA_pol_sf"/>
</dbReference>
<keyword evidence="6" id="KW-0378">Hydrolase</keyword>
<dbReference type="Gene3D" id="3.30.70.270">
    <property type="match status" value="2"/>
</dbReference>
<dbReference type="FunFam" id="3.10.10.10:FF:000007">
    <property type="entry name" value="Retrovirus-related Pol polyprotein from transposon 17.6-like Protein"/>
    <property type="match status" value="1"/>
</dbReference>
<dbReference type="EMBL" id="JAWDGP010006922">
    <property type="protein sequence ID" value="KAK3732965.1"/>
    <property type="molecule type" value="Genomic_DNA"/>
</dbReference>
<dbReference type="GO" id="GO:0006508">
    <property type="term" value="P:proteolysis"/>
    <property type="evidence" value="ECO:0007669"/>
    <property type="project" value="UniProtKB-KW"/>
</dbReference>
<protein>
    <recommendedName>
        <fullName evidence="8">Reverse transcriptase domain-containing protein</fullName>
    </recommendedName>
</protein>
<dbReference type="GO" id="GO:0003964">
    <property type="term" value="F:RNA-directed DNA polymerase activity"/>
    <property type="evidence" value="ECO:0007669"/>
    <property type="project" value="UniProtKB-KW"/>
</dbReference>
<dbReference type="AlphaFoldDB" id="A0AAE1CSP3"/>
<keyword evidence="3" id="KW-0548">Nucleotidyltransferase</keyword>